<dbReference type="EC" id="2.1.1.-" evidence="6"/>
<accession>A0ABX0J8H5</accession>
<evidence type="ECO:0000256" key="5">
    <source>
        <dbReference type="ARBA" id="ARBA00022691"/>
    </source>
</evidence>
<keyword evidence="2 6" id="KW-0698">rRNA processing</keyword>
<dbReference type="PANTHER" id="PTHR31760">
    <property type="entry name" value="S-ADENOSYL-L-METHIONINE-DEPENDENT METHYLTRANSFERASES SUPERFAMILY PROTEIN"/>
    <property type="match status" value="1"/>
</dbReference>
<comment type="caution">
    <text evidence="6">Lacks conserved residue(s) required for the propagation of feature annotation.</text>
</comment>
<gene>
    <name evidence="6 7" type="primary">rsmG</name>
    <name evidence="7" type="ORF">G9U52_20750</name>
</gene>
<dbReference type="InterPro" id="IPR029063">
    <property type="entry name" value="SAM-dependent_MTases_sf"/>
</dbReference>
<evidence type="ECO:0000256" key="1">
    <source>
        <dbReference type="ARBA" id="ARBA00022490"/>
    </source>
</evidence>
<feature type="binding site" evidence="6">
    <location>
        <begin position="130"/>
        <end position="131"/>
    </location>
    <ligand>
        <name>S-adenosyl-L-methionine</name>
        <dbReference type="ChEBI" id="CHEBI:59789"/>
    </ligand>
</feature>
<organism evidence="7 8">
    <name type="scientific">Paenibacillus agricola</name>
    <dbReference type="NCBI Taxonomy" id="2716264"/>
    <lineage>
        <taxon>Bacteria</taxon>
        <taxon>Bacillati</taxon>
        <taxon>Bacillota</taxon>
        <taxon>Bacilli</taxon>
        <taxon>Bacillales</taxon>
        <taxon>Paenibacillaceae</taxon>
        <taxon>Paenibacillus</taxon>
    </lineage>
</organism>
<comment type="caution">
    <text evidence="7">The sequence shown here is derived from an EMBL/GenBank/DDBJ whole genome shotgun (WGS) entry which is preliminary data.</text>
</comment>
<dbReference type="Gene3D" id="3.40.50.150">
    <property type="entry name" value="Vaccinia Virus protein VP39"/>
    <property type="match status" value="1"/>
</dbReference>
<keyword evidence="4 6" id="KW-0808">Transferase</keyword>
<dbReference type="Pfam" id="PF02527">
    <property type="entry name" value="GidB"/>
    <property type="match status" value="1"/>
</dbReference>
<sequence length="242" mass="27732">MDEIQANFKTQMSLKNIELTDHQLVQFETYYKELLAWNEKMNLTGITDREEVYVKHFFDSLSISFFVSLRDIKNIADIGSGAGFPSIPLKIIFPHLKVTIVDSLNKRIQFLNHLVQELHLTDVKCVHGRAEDIARLPEHRDNYDLVTARAVAKLVVLNELCLPFTAVGGTFVAMKGSDIQEELDTCAYSLNELRSKYIYTRNFHLPDVDKSTRNLIFLRKFSPTPKAYPRKAGTPLKTPLML</sequence>
<evidence type="ECO:0000256" key="2">
    <source>
        <dbReference type="ARBA" id="ARBA00022552"/>
    </source>
</evidence>
<keyword evidence="8" id="KW-1185">Reference proteome</keyword>
<evidence type="ECO:0000313" key="7">
    <source>
        <dbReference type="EMBL" id="NHN32273.1"/>
    </source>
</evidence>
<dbReference type="RefSeq" id="WP_166152535.1">
    <property type="nucleotide sequence ID" value="NZ_JAAOIW010000007.1"/>
</dbReference>
<evidence type="ECO:0000256" key="3">
    <source>
        <dbReference type="ARBA" id="ARBA00022603"/>
    </source>
</evidence>
<proteinExistence type="inferred from homology"/>
<feature type="binding site" evidence="6">
    <location>
        <position position="84"/>
    </location>
    <ligand>
        <name>S-adenosyl-L-methionine</name>
        <dbReference type="ChEBI" id="CHEBI:59789"/>
    </ligand>
</feature>
<comment type="function">
    <text evidence="6">Specifically methylates the N7 position of guanine in position 535 of 16S rRNA.</text>
</comment>
<keyword evidence="3 6" id="KW-0489">Methyltransferase</keyword>
<keyword evidence="1 6" id="KW-0963">Cytoplasm</keyword>
<protein>
    <recommendedName>
        <fullName evidence="6">Ribosomal RNA small subunit methyltransferase G</fullName>
        <ecNumber evidence="6">2.1.1.-</ecNumber>
    </recommendedName>
    <alternativeName>
        <fullName evidence="6">16S rRNA 7-methylguanosine methyltransferase</fullName>
        <shortName evidence="6">16S rRNA m7G methyltransferase</shortName>
    </alternativeName>
</protein>
<evidence type="ECO:0000313" key="8">
    <source>
        <dbReference type="Proteomes" id="UP001165962"/>
    </source>
</evidence>
<comment type="similarity">
    <text evidence="6">Belongs to the methyltransferase superfamily. RNA methyltransferase RsmG family.</text>
</comment>
<feature type="binding site" evidence="6">
    <location>
        <position position="79"/>
    </location>
    <ligand>
        <name>S-adenosyl-L-methionine</name>
        <dbReference type="ChEBI" id="CHEBI:59789"/>
    </ligand>
</feature>
<reference evidence="7" key="1">
    <citation type="submission" date="2020-03" db="EMBL/GenBank/DDBJ databases">
        <title>Draft sequencing of Paenibacilllus sp. S3N08.</title>
        <authorList>
            <person name="Kim D.-U."/>
        </authorList>
    </citation>
    <scope>NUCLEOTIDE SEQUENCE</scope>
    <source>
        <strain evidence="7">S3N08</strain>
    </source>
</reference>
<feature type="binding site" evidence="6">
    <location>
        <position position="149"/>
    </location>
    <ligand>
        <name>S-adenosyl-L-methionine</name>
        <dbReference type="ChEBI" id="CHEBI:59789"/>
    </ligand>
</feature>
<comment type="subcellular location">
    <subcellularLocation>
        <location evidence="6">Cytoplasm</location>
    </subcellularLocation>
</comment>
<dbReference type="HAMAP" id="MF_00074">
    <property type="entry name" value="16SrRNA_methyltr_G"/>
    <property type="match status" value="1"/>
</dbReference>
<dbReference type="PANTHER" id="PTHR31760:SF0">
    <property type="entry name" value="S-ADENOSYL-L-METHIONINE-DEPENDENT METHYLTRANSFERASES SUPERFAMILY PROTEIN"/>
    <property type="match status" value="1"/>
</dbReference>
<dbReference type="SUPFAM" id="SSF53335">
    <property type="entry name" value="S-adenosyl-L-methionine-dependent methyltransferases"/>
    <property type="match status" value="1"/>
</dbReference>
<evidence type="ECO:0000256" key="4">
    <source>
        <dbReference type="ARBA" id="ARBA00022679"/>
    </source>
</evidence>
<dbReference type="InterPro" id="IPR003682">
    <property type="entry name" value="rRNA_ssu_MeTfrase_G"/>
</dbReference>
<dbReference type="PIRSF" id="PIRSF003078">
    <property type="entry name" value="GidB"/>
    <property type="match status" value="1"/>
</dbReference>
<dbReference type="EMBL" id="JAAOIW010000007">
    <property type="protein sequence ID" value="NHN32273.1"/>
    <property type="molecule type" value="Genomic_DNA"/>
</dbReference>
<dbReference type="Proteomes" id="UP001165962">
    <property type="component" value="Unassembled WGS sequence"/>
</dbReference>
<evidence type="ECO:0000256" key="6">
    <source>
        <dbReference type="HAMAP-Rule" id="MF_00074"/>
    </source>
</evidence>
<keyword evidence="5 6" id="KW-0949">S-adenosyl-L-methionine</keyword>
<dbReference type="NCBIfam" id="TIGR00138">
    <property type="entry name" value="rsmG_gidB"/>
    <property type="match status" value="1"/>
</dbReference>
<name>A0ABX0J8H5_9BACL</name>